<protein>
    <submittedName>
        <fullName evidence="1">Uncharacterized protein</fullName>
    </submittedName>
</protein>
<gene>
    <name evidence="1" type="ORF">EVAR_16091_1</name>
</gene>
<dbReference type="AlphaFoldDB" id="A0A4C1UIT3"/>
<dbReference type="EMBL" id="BGZK01000178">
    <property type="protein sequence ID" value="GBP26239.1"/>
    <property type="molecule type" value="Genomic_DNA"/>
</dbReference>
<comment type="caution">
    <text evidence="1">The sequence shown here is derived from an EMBL/GenBank/DDBJ whole genome shotgun (WGS) entry which is preliminary data.</text>
</comment>
<evidence type="ECO:0000313" key="2">
    <source>
        <dbReference type="Proteomes" id="UP000299102"/>
    </source>
</evidence>
<reference evidence="1 2" key="1">
    <citation type="journal article" date="2019" name="Commun. Biol.">
        <title>The bagworm genome reveals a unique fibroin gene that provides high tensile strength.</title>
        <authorList>
            <person name="Kono N."/>
            <person name="Nakamura H."/>
            <person name="Ohtoshi R."/>
            <person name="Tomita M."/>
            <person name="Numata K."/>
            <person name="Arakawa K."/>
        </authorList>
    </citation>
    <scope>NUCLEOTIDE SEQUENCE [LARGE SCALE GENOMIC DNA]</scope>
</reference>
<organism evidence="1 2">
    <name type="scientific">Eumeta variegata</name>
    <name type="common">Bagworm moth</name>
    <name type="synonym">Eumeta japonica</name>
    <dbReference type="NCBI Taxonomy" id="151549"/>
    <lineage>
        <taxon>Eukaryota</taxon>
        <taxon>Metazoa</taxon>
        <taxon>Ecdysozoa</taxon>
        <taxon>Arthropoda</taxon>
        <taxon>Hexapoda</taxon>
        <taxon>Insecta</taxon>
        <taxon>Pterygota</taxon>
        <taxon>Neoptera</taxon>
        <taxon>Endopterygota</taxon>
        <taxon>Lepidoptera</taxon>
        <taxon>Glossata</taxon>
        <taxon>Ditrysia</taxon>
        <taxon>Tineoidea</taxon>
        <taxon>Psychidae</taxon>
        <taxon>Oiketicinae</taxon>
        <taxon>Eumeta</taxon>
    </lineage>
</organism>
<accession>A0A4C1UIT3</accession>
<sequence length="171" mass="18792">MNGDDPGRRRRDATVERYFAVQDVKEYCVPLVLTKLQTAGKRAPLSQNKYSLPGKKTVEADSLKKDNEPVDTSVSLKALRVGYFIRKHINLSICGISFGHISQSALVELTQSVQRLTAIHRLSSKKRVSYRSPLAAGGLMSIRNSHVGDDSDGLSPSGGFHRGAFPILQIE</sequence>
<dbReference type="Proteomes" id="UP000299102">
    <property type="component" value="Unassembled WGS sequence"/>
</dbReference>
<proteinExistence type="predicted"/>
<name>A0A4C1UIT3_EUMVA</name>
<keyword evidence="2" id="KW-1185">Reference proteome</keyword>
<evidence type="ECO:0000313" key="1">
    <source>
        <dbReference type="EMBL" id="GBP26239.1"/>
    </source>
</evidence>